<dbReference type="SUPFAM" id="SSF48403">
    <property type="entry name" value="Ankyrin repeat"/>
    <property type="match status" value="1"/>
</dbReference>
<dbReference type="OrthoDB" id="445637at2759"/>
<dbReference type="SUPFAM" id="SSF56672">
    <property type="entry name" value="DNA/RNA polymerases"/>
    <property type="match status" value="1"/>
</dbReference>
<evidence type="ECO:0000313" key="5">
    <source>
        <dbReference type="EMBL" id="CAI3998063.1"/>
    </source>
</evidence>
<feature type="repeat" description="ANK" evidence="3">
    <location>
        <begin position="1268"/>
        <end position="1300"/>
    </location>
</feature>
<dbReference type="Proteomes" id="UP001152797">
    <property type="component" value="Unassembled WGS sequence"/>
</dbReference>
<evidence type="ECO:0000256" key="1">
    <source>
        <dbReference type="ARBA" id="ARBA00022737"/>
    </source>
</evidence>
<dbReference type="InterPro" id="IPR036770">
    <property type="entry name" value="Ankyrin_rpt-contain_sf"/>
</dbReference>
<evidence type="ECO:0000313" key="7">
    <source>
        <dbReference type="Proteomes" id="UP001152797"/>
    </source>
</evidence>
<protein>
    <recommendedName>
        <fullName evidence="4">Reverse transcriptase domain-containing protein</fullName>
    </recommendedName>
</protein>
<gene>
    <name evidence="5" type="ORF">C1SCF055_LOCUS24394</name>
</gene>
<dbReference type="EMBL" id="CAMXCT010002424">
    <property type="protein sequence ID" value="CAI3998063.1"/>
    <property type="molecule type" value="Genomic_DNA"/>
</dbReference>
<proteinExistence type="predicted"/>
<dbReference type="InterPro" id="IPR051165">
    <property type="entry name" value="Multifunctional_ANK_Repeat"/>
</dbReference>
<dbReference type="Pfam" id="PF13637">
    <property type="entry name" value="Ank_4"/>
    <property type="match status" value="1"/>
</dbReference>
<dbReference type="SUPFAM" id="SSF53098">
    <property type="entry name" value="Ribonuclease H-like"/>
    <property type="match status" value="1"/>
</dbReference>
<dbReference type="InterPro" id="IPR000477">
    <property type="entry name" value="RT_dom"/>
</dbReference>
<dbReference type="InterPro" id="IPR002110">
    <property type="entry name" value="Ankyrin_rpt"/>
</dbReference>
<dbReference type="InterPro" id="IPR012337">
    <property type="entry name" value="RNaseH-like_sf"/>
</dbReference>
<dbReference type="EMBL" id="CAMXCT020002424">
    <property type="protein sequence ID" value="CAL1151438.1"/>
    <property type="molecule type" value="Genomic_DNA"/>
</dbReference>
<evidence type="ECO:0000256" key="3">
    <source>
        <dbReference type="PROSITE-ProRule" id="PRU00023"/>
    </source>
</evidence>
<dbReference type="SMART" id="SM00248">
    <property type="entry name" value="ANK"/>
    <property type="match status" value="4"/>
</dbReference>
<dbReference type="PANTHER" id="PTHR24123:SF33">
    <property type="entry name" value="PROTEIN HOS4"/>
    <property type="match status" value="1"/>
</dbReference>
<feature type="domain" description="Reverse transcriptase" evidence="4">
    <location>
        <begin position="182"/>
        <end position="432"/>
    </location>
</feature>
<dbReference type="Gene3D" id="1.25.40.20">
    <property type="entry name" value="Ankyrin repeat-containing domain"/>
    <property type="match status" value="1"/>
</dbReference>
<organism evidence="5">
    <name type="scientific">Cladocopium goreaui</name>
    <dbReference type="NCBI Taxonomy" id="2562237"/>
    <lineage>
        <taxon>Eukaryota</taxon>
        <taxon>Sar</taxon>
        <taxon>Alveolata</taxon>
        <taxon>Dinophyceae</taxon>
        <taxon>Suessiales</taxon>
        <taxon>Symbiodiniaceae</taxon>
        <taxon>Cladocopium</taxon>
    </lineage>
</organism>
<keyword evidence="2 3" id="KW-0040">ANK repeat</keyword>
<feature type="repeat" description="ANK" evidence="3">
    <location>
        <begin position="1066"/>
        <end position="1098"/>
    </location>
</feature>
<evidence type="ECO:0000313" key="6">
    <source>
        <dbReference type="EMBL" id="CAL1151438.1"/>
    </source>
</evidence>
<evidence type="ECO:0000259" key="4">
    <source>
        <dbReference type="PROSITE" id="PS50878"/>
    </source>
</evidence>
<reference evidence="5" key="1">
    <citation type="submission" date="2022-10" db="EMBL/GenBank/DDBJ databases">
        <authorList>
            <person name="Chen Y."/>
            <person name="Dougan E. K."/>
            <person name="Chan C."/>
            <person name="Rhodes N."/>
            <person name="Thang M."/>
        </authorList>
    </citation>
    <scope>NUCLEOTIDE SEQUENCE</scope>
</reference>
<dbReference type="PROSITE" id="PS50297">
    <property type="entry name" value="ANK_REP_REGION"/>
    <property type="match status" value="1"/>
</dbReference>
<evidence type="ECO:0000256" key="2">
    <source>
        <dbReference type="ARBA" id="ARBA00023043"/>
    </source>
</evidence>
<name>A0A9P1CW69_9DINO</name>
<dbReference type="Pfam" id="PF00078">
    <property type="entry name" value="RVT_1"/>
    <property type="match status" value="1"/>
</dbReference>
<dbReference type="PROSITE" id="PS50878">
    <property type="entry name" value="RT_POL"/>
    <property type="match status" value="1"/>
</dbReference>
<dbReference type="PANTHER" id="PTHR24123">
    <property type="entry name" value="ANKYRIN REPEAT-CONTAINING"/>
    <property type="match status" value="1"/>
</dbReference>
<comment type="caution">
    <text evidence="5">The sequence shown here is derived from an EMBL/GenBank/DDBJ whole genome shotgun (WGS) entry which is preliminary data.</text>
</comment>
<reference evidence="6" key="2">
    <citation type="submission" date="2024-04" db="EMBL/GenBank/DDBJ databases">
        <authorList>
            <person name="Chen Y."/>
            <person name="Shah S."/>
            <person name="Dougan E. K."/>
            <person name="Thang M."/>
            <person name="Chan C."/>
        </authorList>
    </citation>
    <scope>NUCLEOTIDE SEQUENCE [LARGE SCALE GENOMIC DNA]</scope>
</reference>
<dbReference type="PROSITE" id="PS50088">
    <property type="entry name" value="ANK_REPEAT"/>
    <property type="match status" value="2"/>
</dbReference>
<sequence>MACCSASGTPLARYARALAHDNCDSVAEALPMSFPMLGKGHPDPDCRQLRFLQDALRYIISVNGMSTIPKDLVTEAFVPTAKGISAKDFRNGEVFLWYDYFSCPQLETYVSSIDDLADTDPMDQSTPSMSMQNQTTNSRLGRAVDSIPAYIARCAFFFVLCPVTWLSIPRFQFEAAALLWHRCISTGRLPTAWLHVRITLLDKSDGGKRPLAIAAIMYRVCMSATLRCLRSWIAGWAPPTLYGGIPGRGTDGVHSALFGALHQQQAGRCMAGAKADIQRCFDSVDFGVAFLVFDHLGAPAGLTEVLRFFYAGQTRWFISRGCVHPTPVRVQRGLLQGCPASPALLNAIMAIWSLAVTRAHPRIGLAIYLDDRSLWAQGRDAVSALVAAAEHAADTDRIFGFTVHPAKRECFALSPRDRRALSSEAALLGPVTAAPTLLGVTYRFGRAGKPAHTDLTTKLIQRCRKIGRVARSVPLRRALLQLLVASLFRWLGPWSTFPANTLRRWSSHMESALWGRRPPPGRDRYLFWVTFGPHTMHPEYLIHFEALRREWRAGSSTPCPTATAAFQFFRWTRHPTHWDTPYGPIRPAWDTERLLGHLAARSWLRLLWDYDTKTADPIRPTQEPVTEHLRPFRSTLDPHLRRVVLGCAADARLLARLGHNKPCACGNPCPSRTHLTFQCPLIPWSQARATDAERRLLTRLVTFLPATLDVLDPPVDLVHYLLRQRAAGTSIICMALDGSCLDPTGQTFGCCTAWAAAAADGHTFGGALTGADHTPHYAERMALWYVTAAAAAAALDVLVLTDNEAVARRFDSLLRYGRKAGDASEFWHQLLARWRPASRLAWIPAHGKRPGWTPPAGYPSPDLCRAMNERQDALRWASTAVQRQCVVTRAWWDLCLPHFVFRNEVDVSWNNNNNIVLDAEGLVPCRTNPSRALPERVVSGPGAPRELTYIIIKSSKNLETVATPMTSFGGSPGEGTFTLKVDRRKLCPIVKQAIKRKLFLYLQAQNLSGFRALLNLQRVHLRGFSTDALSDLVPGFPEIDGDNPELQVARFLFQNGFQSINELDTLGWRPLHYAAMNGEPSLLQALLEQRATLDSKTKKQNPYTGIPQFMTALSISLFFKNHIATQFLLEKGANRTSGLIPPADFASMANNPEGLRMLRSTFNPGELPDRNGIFAFSAFEVACSFGSMEAMEELLLRETEISNGLHFAMVFCGGTAKLVNRLIQLRADVNHQWREPFWTFHGIYNHIQALQYRMGKRTTSTMMAYHIYGSTPLMNAVLSGQYEGAATLIAAGARLDLCNDRRRSVADFAEELSVPEFLSQALQGNPKACHRIAELADDDVFEI</sequence>
<dbReference type="InterPro" id="IPR043502">
    <property type="entry name" value="DNA/RNA_pol_sf"/>
</dbReference>
<keyword evidence="7" id="KW-1185">Reference proteome</keyword>
<dbReference type="EMBL" id="CAMXCT030002424">
    <property type="protein sequence ID" value="CAL4785375.1"/>
    <property type="molecule type" value="Genomic_DNA"/>
</dbReference>
<accession>A0A9P1CW69</accession>
<keyword evidence="1" id="KW-0677">Repeat</keyword>